<gene>
    <name evidence="1" type="ORF">CFN03_08665</name>
</gene>
<evidence type="ECO:0000313" key="1">
    <source>
        <dbReference type="EMBL" id="OZT77137.1"/>
    </source>
</evidence>
<dbReference type="AlphaFoldDB" id="A0A265E6A9"/>
<dbReference type="EMBL" id="NPEZ01000003">
    <property type="protein sequence ID" value="OZT77137.1"/>
    <property type="molecule type" value="Genomic_DNA"/>
</dbReference>
<protein>
    <submittedName>
        <fullName evidence="1">Uncharacterized protein</fullName>
    </submittedName>
</protein>
<dbReference type="Proteomes" id="UP000216682">
    <property type="component" value="Unassembled WGS sequence"/>
</dbReference>
<accession>A0A265E6A9</accession>
<organism evidence="1 2">
    <name type="scientific">Salinicoccus roseus</name>
    <dbReference type="NCBI Taxonomy" id="45670"/>
    <lineage>
        <taxon>Bacteria</taxon>
        <taxon>Bacillati</taxon>
        <taxon>Bacillota</taxon>
        <taxon>Bacilli</taxon>
        <taxon>Bacillales</taxon>
        <taxon>Staphylococcaceae</taxon>
        <taxon>Salinicoccus</taxon>
    </lineage>
</organism>
<dbReference type="RefSeq" id="WP_094906660.1">
    <property type="nucleotide sequence ID" value="NZ_NPEZ01000003.1"/>
</dbReference>
<proteinExistence type="predicted"/>
<comment type="caution">
    <text evidence="1">The sequence shown here is derived from an EMBL/GenBank/DDBJ whole genome shotgun (WGS) entry which is preliminary data.</text>
</comment>
<reference evidence="1 2" key="1">
    <citation type="submission" date="2017-07" db="EMBL/GenBank/DDBJ databases">
        <title>Shotgun whole genome sequences of three halophilic bacterial isolates.</title>
        <authorList>
            <person name="Pozzo T."/>
            <person name="Higdon S.M."/>
            <person name="Quillaguaman J."/>
        </authorList>
    </citation>
    <scope>NUCLEOTIDE SEQUENCE [LARGE SCALE GENOMIC DNA]</scope>
    <source>
        <strain evidence="1 2">BU-1</strain>
    </source>
</reference>
<name>A0A265E6A9_9STAP</name>
<sequence length="62" mass="6990">MIIEQGQRFSYILPNGDEGRIEITSAIGNQVAFKQIHGKSGSDSINEDTFKQLVNNGYFKKR</sequence>
<evidence type="ECO:0000313" key="2">
    <source>
        <dbReference type="Proteomes" id="UP000216682"/>
    </source>
</evidence>